<sequence>MVKLLNYNEYSVRDLWLDESRGWNTCRVRELYGQDFGEKICNLLIEDENHNDRMFFWKAIWKLDTLSKILVFTWCMGNEIFPTNVKIASIHRGFSQACPSSIISKEYDRCIDWLEDMLRVLDKRAMADLITILWNCWNKINNYLFREKEEEAKVISDMASRLSKEFRICNLLHVPMMSSQLVDKN</sequence>
<dbReference type="AlphaFoldDB" id="A0A7J8P9H7"/>
<dbReference type="Proteomes" id="UP000593578">
    <property type="component" value="Unassembled WGS sequence"/>
</dbReference>
<accession>A0A7J8P9H7</accession>
<organism evidence="1 2">
    <name type="scientific">Gossypium raimondii</name>
    <name type="common">Peruvian cotton</name>
    <name type="synonym">Gossypium klotzschianum subsp. raimondii</name>
    <dbReference type="NCBI Taxonomy" id="29730"/>
    <lineage>
        <taxon>Eukaryota</taxon>
        <taxon>Viridiplantae</taxon>
        <taxon>Streptophyta</taxon>
        <taxon>Embryophyta</taxon>
        <taxon>Tracheophyta</taxon>
        <taxon>Spermatophyta</taxon>
        <taxon>Magnoliopsida</taxon>
        <taxon>eudicotyledons</taxon>
        <taxon>Gunneridae</taxon>
        <taxon>Pentapetalae</taxon>
        <taxon>rosids</taxon>
        <taxon>malvids</taxon>
        <taxon>Malvales</taxon>
        <taxon>Malvaceae</taxon>
        <taxon>Malvoideae</taxon>
        <taxon>Gossypium</taxon>
    </lineage>
</organism>
<dbReference type="EMBL" id="JABEZZ010000005">
    <property type="protein sequence ID" value="MBA0585915.1"/>
    <property type="molecule type" value="Genomic_DNA"/>
</dbReference>
<name>A0A7J8P9H7_GOSRA</name>
<protein>
    <recommendedName>
        <fullName evidence="3">Reverse transcriptase zinc-binding domain-containing protein</fullName>
    </recommendedName>
</protein>
<comment type="caution">
    <text evidence="1">The sequence shown here is derived from an EMBL/GenBank/DDBJ whole genome shotgun (WGS) entry which is preliminary data.</text>
</comment>
<gene>
    <name evidence="1" type="ORF">Gorai_016676</name>
</gene>
<proteinExistence type="predicted"/>
<reference evidence="1 2" key="1">
    <citation type="journal article" date="2019" name="Genome Biol. Evol.">
        <title>Insights into the evolution of the New World diploid cottons (Gossypium, subgenus Houzingenia) based on genome sequencing.</title>
        <authorList>
            <person name="Grover C.E."/>
            <person name="Arick M.A. 2nd"/>
            <person name="Thrash A."/>
            <person name="Conover J.L."/>
            <person name="Sanders W.S."/>
            <person name="Peterson D.G."/>
            <person name="Frelichowski J.E."/>
            <person name="Scheffler J.A."/>
            <person name="Scheffler B.E."/>
            <person name="Wendel J.F."/>
        </authorList>
    </citation>
    <scope>NUCLEOTIDE SEQUENCE [LARGE SCALE GENOMIC DNA]</scope>
    <source>
        <strain evidence="1">8</strain>
        <tissue evidence="1">Leaf</tissue>
    </source>
</reference>
<evidence type="ECO:0000313" key="1">
    <source>
        <dbReference type="EMBL" id="MBA0585915.1"/>
    </source>
</evidence>
<evidence type="ECO:0000313" key="2">
    <source>
        <dbReference type="Proteomes" id="UP000593578"/>
    </source>
</evidence>
<evidence type="ECO:0008006" key="3">
    <source>
        <dbReference type="Google" id="ProtNLM"/>
    </source>
</evidence>